<name>A0A2J6PDM3_9HELO</name>
<feature type="domain" description="Clr5" evidence="1">
    <location>
        <begin position="1"/>
        <end position="28"/>
    </location>
</feature>
<dbReference type="Proteomes" id="UP000235672">
    <property type="component" value="Unassembled WGS sequence"/>
</dbReference>
<proteinExistence type="predicted"/>
<dbReference type="Pfam" id="PF14420">
    <property type="entry name" value="Clr5"/>
    <property type="match status" value="1"/>
</dbReference>
<gene>
    <name evidence="2" type="ORF">NA56DRAFT_695801</name>
</gene>
<accession>A0A2J6PDM3</accession>
<dbReference type="EMBL" id="KZ613578">
    <property type="protein sequence ID" value="PMD11996.1"/>
    <property type="molecule type" value="Genomic_DNA"/>
</dbReference>
<organism evidence="2 3">
    <name type="scientific">Hyaloscypha hepaticicola</name>
    <dbReference type="NCBI Taxonomy" id="2082293"/>
    <lineage>
        <taxon>Eukaryota</taxon>
        <taxon>Fungi</taxon>
        <taxon>Dikarya</taxon>
        <taxon>Ascomycota</taxon>
        <taxon>Pezizomycotina</taxon>
        <taxon>Leotiomycetes</taxon>
        <taxon>Helotiales</taxon>
        <taxon>Hyaloscyphaceae</taxon>
        <taxon>Hyaloscypha</taxon>
    </lineage>
</organism>
<dbReference type="PANTHER" id="PTHR38788">
    <property type="entry name" value="CLR5 DOMAIN-CONTAINING PROTEIN"/>
    <property type="match status" value="1"/>
</dbReference>
<evidence type="ECO:0000313" key="3">
    <source>
        <dbReference type="Proteomes" id="UP000235672"/>
    </source>
</evidence>
<evidence type="ECO:0000259" key="1">
    <source>
        <dbReference type="Pfam" id="PF14420"/>
    </source>
</evidence>
<evidence type="ECO:0000313" key="2">
    <source>
        <dbReference type="EMBL" id="PMD11996.1"/>
    </source>
</evidence>
<dbReference type="PANTHER" id="PTHR38788:SF3">
    <property type="entry name" value="CLR5 DOMAIN-CONTAINING PROTEIN"/>
    <property type="match status" value="1"/>
</dbReference>
<reference evidence="2 3" key="1">
    <citation type="submission" date="2016-05" db="EMBL/GenBank/DDBJ databases">
        <title>A degradative enzymes factory behind the ericoid mycorrhizal symbiosis.</title>
        <authorList>
            <consortium name="DOE Joint Genome Institute"/>
            <person name="Martino E."/>
            <person name="Morin E."/>
            <person name="Grelet G."/>
            <person name="Kuo A."/>
            <person name="Kohler A."/>
            <person name="Daghino S."/>
            <person name="Barry K."/>
            <person name="Choi C."/>
            <person name="Cichocki N."/>
            <person name="Clum A."/>
            <person name="Copeland A."/>
            <person name="Hainaut M."/>
            <person name="Haridas S."/>
            <person name="Labutti K."/>
            <person name="Lindquist E."/>
            <person name="Lipzen A."/>
            <person name="Khouja H.-R."/>
            <person name="Murat C."/>
            <person name="Ohm R."/>
            <person name="Olson A."/>
            <person name="Spatafora J."/>
            <person name="Veneault-Fourrey C."/>
            <person name="Henrissat B."/>
            <person name="Grigoriev I."/>
            <person name="Martin F."/>
            <person name="Perotto S."/>
        </authorList>
    </citation>
    <scope>NUCLEOTIDE SEQUENCE [LARGE SCALE GENOMIC DNA]</scope>
    <source>
        <strain evidence="2 3">UAMH 7357</strain>
    </source>
</reference>
<protein>
    <recommendedName>
        <fullName evidence="1">Clr5 domain-containing protein</fullName>
    </recommendedName>
</protein>
<dbReference type="InterPro" id="IPR025676">
    <property type="entry name" value="Clr5_dom"/>
</dbReference>
<dbReference type="OrthoDB" id="5308957at2759"/>
<dbReference type="AlphaFoldDB" id="A0A2J6PDM3"/>
<keyword evidence="3" id="KW-1185">Reference proteome</keyword>
<sequence length="379" mass="43272">MDRMKQEHGLLATAKMYKSRLAKWHFVKNNNSEEMESILRELIEQNIVDQDASYRVNGKLIEVKEVARYFRRKGFPNLQAAARRLSQRKASSSTQEVSPFTISSEDDRMFRSSSPGVVITTPEHILRLVTSYYTGCCEATTWYTCPAGRFRTVKPIKDSASMIDSSYLEGRQVLSRACERVPQIVQAEHPNTVRAVLEMVIEYNRGGFYELAVVMLKHFLGMADHYLSCNHPLTQLFQQLLRLEANNIEHVAILALDCGASTLALHCGAFHYNVIRCQIAVLDFKSQSTESTEVESFCKQMLQNYIISSSFSTEGYLNVAESLIETLCKREAFEGAENIAKDIGRWAQDLDPDRRQTWTMKSLDLMSRVQFQQNKFAEA</sequence>